<proteinExistence type="predicted"/>
<name>G1WIX7_9ACTN</name>
<sequence>MDESEFDEDGRPYYTYVDAPEPTVCDKLNEAMAELAATDYYALKFIDGELTAEEYATIRERRARLRERVRELEAEQAAYMDGGD</sequence>
<dbReference type="AlphaFoldDB" id="G1WIX7"/>
<dbReference type="RefSeq" id="WP_009141325.1">
    <property type="nucleotide sequence ID" value="NZ_JH126469.1"/>
</dbReference>
<dbReference type="PATRIC" id="fig|742742.3.peg.1261"/>
<dbReference type="STRING" id="742742.HMPREF9452_01290"/>
<gene>
    <name evidence="2" type="ORF">HMPREF9452_01290</name>
</gene>
<dbReference type="EMBL" id="ADLS01000017">
    <property type="protein sequence ID" value="EGX70604.1"/>
    <property type="molecule type" value="Genomic_DNA"/>
</dbReference>
<comment type="caution">
    <text evidence="2">The sequence shown here is derived from an EMBL/GenBank/DDBJ whole genome shotgun (WGS) entry which is preliminary data.</text>
</comment>
<accession>G1WIX7</accession>
<keyword evidence="1" id="KW-0175">Coiled coil</keyword>
<evidence type="ECO:0000256" key="1">
    <source>
        <dbReference type="SAM" id="Coils"/>
    </source>
</evidence>
<reference evidence="2 3" key="1">
    <citation type="submission" date="2011-06" db="EMBL/GenBank/DDBJ databases">
        <title>The Genome Sequence of Collinsella tanakaei YIT 12063.</title>
        <authorList>
            <consortium name="The Broad Institute Genome Sequencing Platform"/>
            <person name="Earl A."/>
            <person name="Ward D."/>
            <person name="Feldgarden M."/>
            <person name="Gevers D."/>
            <person name="Morotomi M."/>
            <person name="Young S.K."/>
            <person name="Zeng Q."/>
            <person name="Gargeya S."/>
            <person name="Fitzgerald M."/>
            <person name="Haas B."/>
            <person name="Abouelleil A."/>
            <person name="Alvarado L."/>
            <person name="Arachchi H.M."/>
            <person name="Berlin A."/>
            <person name="Brown A."/>
            <person name="Chapman S.B."/>
            <person name="Chen Z."/>
            <person name="Dunbar C."/>
            <person name="Freedman E."/>
            <person name="Gearin G."/>
            <person name="Gellesch M."/>
            <person name="Goldberg J."/>
            <person name="Griggs A."/>
            <person name="Gujja S."/>
            <person name="Heiman D."/>
            <person name="Howarth C."/>
            <person name="Larson L."/>
            <person name="Lui A."/>
            <person name="MacDonald P.J.P."/>
            <person name="Mehta T."/>
            <person name="Montmayeur A."/>
            <person name="Murphy C."/>
            <person name="Neiman D."/>
            <person name="Pearson M."/>
            <person name="Priest M."/>
            <person name="Roberts A."/>
            <person name="Saif S."/>
            <person name="Shea T."/>
            <person name="Shenoy N."/>
            <person name="Sisk P."/>
            <person name="Stolte C."/>
            <person name="Sykes S."/>
            <person name="Wortman J."/>
            <person name="Nusbaum C."/>
            <person name="Birren B."/>
        </authorList>
    </citation>
    <scope>NUCLEOTIDE SEQUENCE [LARGE SCALE GENOMIC DNA]</scope>
    <source>
        <strain evidence="2 3">YIT 12063</strain>
    </source>
</reference>
<keyword evidence="3" id="KW-1185">Reference proteome</keyword>
<feature type="coiled-coil region" evidence="1">
    <location>
        <begin position="55"/>
        <end position="82"/>
    </location>
</feature>
<dbReference type="HOGENOM" id="CLU_2521849_0_0_11"/>
<dbReference type="Proteomes" id="UP000004830">
    <property type="component" value="Unassembled WGS sequence"/>
</dbReference>
<dbReference type="GeneID" id="62759010"/>
<protein>
    <submittedName>
        <fullName evidence="2">Uncharacterized protein</fullName>
    </submittedName>
</protein>
<evidence type="ECO:0000313" key="2">
    <source>
        <dbReference type="EMBL" id="EGX70604.1"/>
    </source>
</evidence>
<evidence type="ECO:0000313" key="3">
    <source>
        <dbReference type="Proteomes" id="UP000004830"/>
    </source>
</evidence>
<organism evidence="2 3">
    <name type="scientific">Collinsella tanakaei YIT 12063</name>
    <dbReference type="NCBI Taxonomy" id="742742"/>
    <lineage>
        <taxon>Bacteria</taxon>
        <taxon>Bacillati</taxon>
        <taxon>Actinomycetota</taxon>
        <taxon>Coriobacteriia</taxon>
        <taxon>Coriobacteriales</taxon>
        <taxon>Coriobacteriaceae</taxon>
        <taxon>Collinsella</taxon>
    </lineage>
</organism>